<keyword evidence="5" id="KW-0297">G-protein coupled receptor</keyword>
<dbReference type="PANTHER" id="PTHR45695:SF9">
    <property type="entry name" value="LEUCOKININ RECEPTOR"/>
    <property type="match status" value="1"/>
</dbReference>
<proteinExistence type="inferred from homology"/>
<evidence type="ECO:0000256" key="3">
    <source>
        <dbReference type="ARBA" id="ARBA00022692"/>
    </source>
</evidence>
<keyword evidence="4 9" id="KW-1133">Transmembrane helix</keyword>
<evidence type="ECO:0000256" key="5">
    <source>
        <dbReference type="ARBA" id="ARBA00023040"/>
    </source>
</evidence>
<keyword evidence="6 9" id="KW-0472">Membrane</keyword>
<organism evidence="11">
    <name type="scientific">Oppiella nova</name>
    <dbReference type="NCBI Taxonomy" id="334625"/>
    <lineage>
        <taxon>Eukaryota</taxon>
        <taxon>Metazoa</taxon>
        <taxon>Ecdysozoa</taxon>
        <taxon>Arthropoda</taxon>
        <taxon>Chelicerata</taxon>
        <taxon>Arachnida</taxon>
        <taxon>Acari</taxon>
        <taxon>Acariformes</taxon>
        <taxon>Sarcoptiformes</taxon>
        <taxon>Oribatida</taxon>
        <taxon>Brachypylina</taxon>
        <taxon>Oppioidea</taxon>
        <taxon>Oppiidae</taxon>
        <taxon>Oppiella</taxon>
    </lineage>
</organism>
<feature type="domain" description="G-protein coupled receptors family 1 profile" evidence="10">
    <location>
        <begin position="1"/>
        <end position="151"/>
    </location>
</feature>
<dbReference type="Pfam" id="PF00001">
    <property type="entry name" value="7tm_1"/>
    <property type="match status" value="1"/>
</dbReference>
<evidence type="ECO:0000259" key="10">
    <source>
        <dbReference type="PROSITE" id="PS50262"/>
    </source>
</evidence>
<evidence type="ECO:0000256" key="8">
    <source>
        <dbReference type="ARBA" id="ARBA00023224"/>
    </source>
</evidence>
<keyword evidence="12" id="KW-1185">Reference proteome</keyword>
<dbReference type="GO" id="GO:0005886">
    <property type="term" value="C:plasma membrane"/>
    <property type="evidence" value="ECO:0007669"/>
    <property type="project" value="TreeGrafter"/>
</dbReference>
<reference evidence="11" key="1">
    <citation type="submission" date="2020-11" db="EMBL/GenBank/DDBJ databases">
        <authorList>
            <person name="Tran Van P."/>
        </authorList>
    </citation>
    <scope>NUCLEOTIDE SEQUENCE</scope>
</reference>
<dbReference type="PANTHER" id="PTHR45695">
    <property type="entry name" value="LEUCOKININ RECEPTOR-RELATED"/>
    <property type="match status" value="1"/>
</dbReference>
<dbReference type="OrthoDB" id="286233at2759"/>
<dbReference type="AlphaFoldDB" id="A0A7R9QLU8"/>
<dbReference type="InterPro" id="IPR017452">
    <property type="entry name" value="GPCR_Rhodpsn_7TM"/>
</dbReference>
<evidence type="ECO:0000256" key="7">
    <source>
        <dbReference type="ARBA" id="ARBA00023170"/>
    </source>
</evidence>
<dbReference type="GO" id="GO:0004930">
    <property type="term" value="F:G protein-coupled receptor activity"/>
    <property type="evidence" value="ECO:0007669"/>
    <property type="project" value="UniProtKB-KW"/>
</dbReference>
<accession>A0A7R9QLU8</accession>
<evidence type="ECO:0000256" key="6">
    <source>
        <dbReference type="ARBA" id="ARBA00023136"/>
    </source>
</evidence>
<dbReference type="Proteomes" id="UP000728032">
    <property type="component" value="Unassembled WGS sequence"/>
</dbReference>
<evidence type="ECO:0000256" key="1">
    <source>
        <dbReference type="ARBA" id="ARBA00004141"/>
    </source>
</evidence>
<dbReference type="SUPFAM" id="SSF81321">
    <property type="entry name" value="Family A G protein-coupled receptor-like"/>
    <property type="match status" value="1"/>
</dbReference>
<dbReference type="InterPro" id="IPR000276">
    <property type="entry name" value="GPCR_Rhodpsn"/>
</dbReference>
<gene>
    <name evidence="11" type="ORF">ONB1V03_LOCUS7066</name>
</gene>
<dbReference type="Gene3D" id="1.20.1070.10">
    <property type="entry name" value="Rhodopsin 7-helix transmembrane proteins"/>
    <property type="match status" value="1"/>
</dbReference>
<keyword evidence="7" id="KW-0675">Receptor</keyword>
<evidence type="ECO:0000256" key="9">
    <source>
        <dbReference type="SAM" id="Phobius"/>
    </source>
</evidence>
<dbReference type="PRINTS" id="PR00237">
    <property type="entry name" value="GPCRRHODOPSN"/>
</dbReference>
<comment type="subcellular location">
    <subcellularLocation>
        <location evidence="1">Membrane</location>
        <topology evidence="1">Multi-pass membrane protein</topology>
    </subcellularLocation>
</comment>
<name>A0A7R9QLU8_9ACAR</name>
<dbReference type="EMBL" id="CAJPVJ010003437">
    <property type="protein sequence ID" value="CAG2167565.1"/>
    <property type="molecule type" value="Genomic_DNA"/>
</dbReference>
<keyword evidence="8" id="KW-0807">Transducer</keyword>
<evidence type="ECO:0000313" key="12">
    <source>
        <dbReference type="Proteomes" id="UP000728032"/>
    </source>
</evidence>
<evidence type="ECO:0000256" key="4">
    <source>
        <dbReference type="ARBA" id="ARBA00022989"/>
    </source>
</evidence>
<dbReference type="EMBL" id="OC918262">
    <property type="protein sequence ID" value="CAD7649044.1"/>
    <property type="molecule type" value="Genomic_DNA"/>
</dbReference>
<feature type="transmembrane region" description="Helical" evidence="9">
    <location>
        <begin position="96"/>
        <end position="115"/>
    </location>
</feature>
<comment type="similarity">
    <text evidence="2">Belongs to the G-protein coupled receptor 1 family.</text>
</comment>
<feature type="non-terminal residue" evidence="11">
    <location>
        <position position="1"/>
    </location>
</feature>
<evidence type="ECO:0000313" key="11">
    <source>
        <dbReference type="EMBL" id="CAD7649044.1"/>
    </source>
</evidence>
<dbReference type="PROSITE" id="PS50262">
    <property type="entry name" value="G_PROTEIN_RECEP_F1_2"/>
    <property type="match status" value="1"/>
</dbReference>
<sequence>VHLIWDDLTEEKTMPFCQNIGLTTALFGTYKSALVFVHYFIPLCVISYTYIRMALALSREEEAIDSTVRVNNINIKRKKKKLSIPNAQRKVIKNIFVIKMLFVVVLLFSLSWLPLQLFNIIKELYPQILGCTIVFECNKQLEHRCDEEWDA</sequence>
<protein>
    <recommendedName>
        <fullName evidence="10">G-protein coupled receptors family 1 profile domain-containing protein</fullName>
    </recommendedName>
</protein>
<keyword evidence="3 9" id="KW-0812">Transmembrane</keyword>
<evidence type="ECO:0000256" key="2">
    <source>
        <dbReference type="ARBA" id="ARBA00010663"/>
    </source>
</evidence>